<dbReference type="GO" id="GO:0004713">
    <property type="term" value="F:protein tyrosine kinase activity"/>
    <property type="evidence" value="ECO:0007669"/>
    <property type="project" value="TreeGrafter"/>
</dbReference>
<sequence length="260" mass="28704">YLVARRSVPAVIDEIATALEVAELGKDTGVLSVRLQGAEPRRLTAVLNEIGNVYMEHVRSEKASESTGSMDVLRARLPALRQRVAAAEERYESYRRQHGAADVVEDTRLALGRLSATREQLAQLQRRRAELGVRFGDRHPELMALDRQLDGARQEIAGLEAQAGRLPALATELERRARDLKAETDLYNAVLRRTEELDVDAGDRSSNVRIVDEAVVPMKPAGSRKVIVALSVVLGLFLGIGGAFVLTLRERLRQPIRGDT</sequence>
<feature type="domain" description="Tyrosine-protein kinase G-rich" evidence="3">
    <location>
        <begin position="175"/>
        <end position="245"/>
    </location>
</feature>
<keyword evidence="2" id="KW-1133">Transmembrane helix</keyword>
<feature type="coiled-coil region" evidence="1">
    <location>
        <begin position="70"/>
        <end position="190"/>
    </location>
</feature>
<gene>
    <name evidence="4" type="ORF">NM04_24480</name>
</gene>
<evidence type="ECO:0000313" key="4">
    <source>
        <dbReference type="EMBL" id="RNF28193.1"/>
    </source>
</evidence>
<accession>A0A422QDX9</accession>
<comment type="caution">
    <text evidence="4">The sequence shown here is derived from an EMBL/GenBank/DDBJ whole genome shotgun (WGS) entry which is preliminary data.</text>
</comment>
<feature type="non-terminal residue" evidence="4">
    <location>
        <position position="1"/>
    </location>
</feature>
<dbReference type="AlphaFoldDB" id="A0A422QDX9"/>
<dbReference type="Proteomes" id="UP000283254">
    <property type="component" value="Unassembled WGS sequence"/>
</dbReference>
<dbReference type="Pfam" id="PF13807">
    <property type="entry name" value="GNVR"/>
    <property type="match status" value="1"/>
</dbReference>
<evidence type="ECO:0000313" key="5">
    <source>
        <dbReference type="Proteomes" id="UP000283254"/>
    </source>
</evidence>
<dbReference type="InterPro" id="IPR050445">
    <property type="entry name" value="Bact_polysacc_biosynth/exp"/>
</dbReference>
<feature type="transmembrane region" description="Helical" evidence="2">
    <location>
        <begin position="226"/>
        <end position="248"/>
    </location>
</feature>
<keyword evidence="2" id="KW-0472">Membrane</keyword>
<dbReference type="PANTHER" id="PTHR32309:SF13">
    <property type="entry name" value="FERRIC ENTEROBACTIN TRANSPORT PROTEIN FEPE"/>
    <property type="match status" value="1"/>
</dbReference>
<evidence type="ECO:0000259" key="3">
    <source>
        <dbReference type="Pfam" id="PF13807"/>
    </source>
</evidence>
<dbReference type="GO" id="GO:0005886">
    <property type="term" value="C:plasma membrane"/>
    <property type="evidence" value="ECO:0007669"/>
    <property type="project" value="TreeGrafter"/>
</dbReference>
<keyword evidence="5" id="KW-1185">Reference proteome</keyword>
<organism evidence="4 5">
    <name type="scientific">Massilia aurea</name>
    <dbReference type="NCBI Taxonomy" id="373040"/>
    <lineage>
        <taxon>Bacteria</taxon>
        <taxon>Pseudomonadati</taxon>
        <taxon>Pseudomonadota</taxon>
        <taxon>Betaproteobacteria</taxon>
        <taxon>Burkholderiales</taxon>
        <taxon>Oxalobacteraceae</taxon>
        <taxon>Telluria group</taxon>
        <taxon>Massilia</taxon>
    </lineage>
</organism>
<protein>
    <recommendedName>
        <fullName evidence="3">Tyrosine-protein kinase G-rich domain-containing protein</fullName>
    </recommendedName>
</protein>
<keyword evidence="2" id="KW-0812">Transmembrane</keyword>
<dbReference type="PANTHER" id="PTHR32309">
    <property type="entry name" value="TYROSINE-PROTEIN KINASE"/>
    <property type="match status" value="1"/>
</dbReference>
<keyword evidence="1" id="KW-0175">Coiled coil</keyword>
<evidence type="ECO:0000256" key="1">
    <source>
        <dbReference type="SAM" id="Coils"/>
    </source>
</evidence>
<proteinExistence type="predicted"/>
<name>A0A422QDX9_9BURK</name>
<dbReference type="InterPro" id="IPR032807">
    <property type="entry name" value="GNVR"/>
</dbReference>
<evidence type="ECO:0000256" key="2">
    <source>
        <dbReference type="SAM" id="Phobius"/>
    </source>
</evidence>
<dbReference type="EMBL" id="JSAB01000382">
    <property type="protein sequence ID" value="RNF28193.1"/>
    <property type="molecule type" value="Genomic_DNA"/>
</dbReference>
<reference evidence="4" key="1">
    <citation type="submission" date="2014-10" db="EMBL/GenBank/DDBJ databases">
        <title>Massilia sp. genome.</title>
        <authorList>
            <person name="Xu B."/>
            <person name="Dai L."/>
            <person name="Huang Z."/>
        </authorList>
    </citation>
    <scope>NUCLEOTIDE SEQUENCE [LARGE SCALE GENOMIC DNA]</scope>
    <source>
        <strain evidence="4">CFS-1</strain>
    </source>
</reference>
<dbReference type="RefSeq" id="WP_307719578.1">
    <property type="nucleotide sequence ID" value="NZ_JSAB01000382.1"/>
</dbReference>